<feature type="compositionally biased region" description="Basic residues" evidence="1">
    <location>
        <begin position="186"/>
        <end position="211"/>
    </location>
</feature>
<feature type="compositionally biased region" description="Acidic residues" evidence="1">
    <location>
        <begin position="150"/>
        <end position="168"/>
    </location>
</feature>
<feature type="compositionally biased region" description="Basic and acidic residues" evidence="1">
    <location>
        <begin position="213"/>
        <end position="231"/>
    </location>
</feature>
<dbReference type="EMBL" id="MU154525">
    <property type="protein sequence ID" value="KAF9500870.1"/>
    <property type="molecule type" value="Genomic_DNA"/>
</dbReference>
<evidence type="ECO:0000313" key="3">
    <source>
        <dbReference type="Proteomes" id="UP000807025"/>
    </source>
</evidence>
<name>A0A9P6A687_PLEER</name>
<accession>A0A9P6A687</accession>
<dbReference type="OrthoDB" id="3362703at2759"/>
<organism evidence="2 3">
    <name type="scientific">Pleurotus eryngii</name>
    <name type="common">Boletus of the steppes</name>
    <dbReference type="NCBI Taxonomy" id="5323"/>
    <lineage>
        <taxon>Eukaryota</taxon>
        <taxon>Fungi</taxon>
        <taxon>Dikarya</taxon>
        <taxon>Basidiomycota</taxon>
        <taxon>Agaricomycotina</taxon>
        <taxon>Agaricomycetes</taxon>
        <taxon>Agaricomycetidae</taxon>
        <taxon>Agaricales</taxon>
        <taxon>Pleurotineae</taxon>
        <taxon>Pleurotaceae</taxon>
        <taxon>Pleurotus</taxon>
    </lineage>
</organism>
<keyword evidence="3" id="KW-1185">Reference proteome</keyword>
<feature type="compositionally biased region" description="Polar residues" evidence="1">
    <location>
        <begin position="303"/>
        <end position="315"/>
    </location>
</feature>
<feature type="compositionally biased region" description="Low complexity" evidence="1">
    <location>
        <begin position="122"/>
        <end position="137"/>
    </location>
</feature>
<dbReference type="Proteomes" id="UP000807025">
    <property type="component" value="Unassembled WGS sequence"/>
</dbReference>
<evidence type="ECO:0000313" key="2">
    <source>
        <dbReference type="EMBL" id="KAF9500870.1"/>
    </source>
</evidence>
<sequence length="412" mass="44372">MYGHKYSSEALDISQASTTRPSPPLISGPQSSMSLRIKISAKPSDRGSSEADELARRKATKRRIVDSDDDEHSPATVSSTLSGNSRSKRVRRPSQRVLDGMDSSDADVDVEGDHAEDSRFLASTSHEAASSSRAAAKPSKKRRAIKVAVSDEEDDDFAVVAVPDDDPLPSDSEGADFTYDVDERKWPKKGKAGSKRSSAKAPTTRRPKTKATKVPEKPIPMKDERRSRLKEGTPTSESTSGVKRARPKDAELDVDSFEASAIEASNSMGTSSQAGGSAAAGEVARPPPPKKPKLPTIKKHKNATSSGPNTPSMASASAPKAIGGLPAKQGAGDSKPANLPRPAAYVGMTDFDLRNPNVYSELFKTASGNTPRSGLNRREKEEERLKELDKMRDEARAKRMEEAVRHFVCYVS</sequence>
<dbReference type="AlphaFoldDB" id="A0A9P6A687"/>
<feature type="compositionally biased region" description="Polar residues" evidence="1">
    <location>
        <begin position="75"/>
        <end position="85"/>
    </location>
</feature>
<feature type="region of interest" description="Disordered" evidence="1">
    <location>
        <begin position="363"/>
        <end position="384"/>
    </location>
</feature>
<reference evidence="2" key="1">
    <citation type="submission" date="2020-11" db="EMBL/GenBank/DDBJ databases">
        <authorList>
            <consortium name="DOE Joint Genome Institute"/>
            <person name="Ahrendt S."/>
            <person name="Riley R."/>
            <person name="Andreopoulos W."/>
            <person name="Labutti K."/>
            <person name="Pangilinan J."/>
            <person name="Ruiz-Duenas F.J."/>
            <person name="Barrasa J.M."/>
            <person name="Sanchez-Garcia M."/>
            <person name="Camarero S."/>
            <person name="Miyauchi S."/>
            <person name="Serrano A."/>
            <person name="Linde D."/>
            <person name="Babiker R."/>
            <person name="Drula E."/>
            <person name="Ayuso-Fernandez I."/>
            <person name="Pacheco R."/>
            <person name="Padilla G."/>
            <person name="Ferreira P."/>
            <person name="Barriuso J."/>
            <person name="Kellner H."/>
            <person name="Castanera R."/>
            <person name="Alfaro M."/>
            <person name="Ramirez L."/>
            <person name="Pisabarro A.G."/>
            <person name="Kuo A."/>
            <person name="Tritt A."/>
            <person name="Lipzen A."/>
            <person name="He G."/>
            <person name="Yan M."/>
            <person name="Ng V."/>
            <person name="Cullen D."/>
            <person name="Martin F."/>
            <person name="Rosso M.-N."/>
            <person name="Henrissat B."/>
            <person name="Hibbett D."/>
            <person name="Martinez A.T."/>
            <person name="Grigoriev I.V."/>
        </authorList>
    </citation>
    <scope>NUCLEOTIDE SEQUENCE</scope>
    <source>
        <strain evidence="2">ATCC 90797</strain>
    </source>
</reference>
<proteinExistence type="predicted"/>
<gene>
    <name evidence="2" type="ORF">BDN71DRAFT_943790</name>
</gene>
<feature type="compositionally biased region" description="Low complexity" evidence="1">
    <location>
        <begin position="267"/>
        <end position="281"/>
    </location>
</feature>
<evidence type="ECO:0000256" key="1">
    <source>
        <dbReference type="SAM" id="MobiDB-lite"/>
    </source>
</evidence>
<comment type="caution">
    <text evidence="2">The sequence shown here is derived from an EMBL/GenBank/DDBJ whole genome shotgun (WGS) entry which is preliminary data.</text>
</comment>
<protein>
    <submittedName>
        <fullName evidence="2">Uncharacterized protein</fullName>
    </submittedName>
</protein>
<feature type="compositionally biased region" description="Basic residues" evidence="1">
    <location>
        <begin position="288"/>
        <end position="302"/>
    </location>
</feature>
<feature type="compositionally biased region" description="Basic and acidic residues" evidence="1">
    <location>
        <begin position="43"/>
        <end position="56"/>
    </location>
</feature>
<feature type="region of interest" description="Disordered" evidence="1">
    <location>
        <begin position="1"/>
        <end position="339"/>
    </location>
</feature>